<sequence>MIGWRAHKQKTTALSSAEAEYIALSECCQDFEWLKNLLIETTNIHSKGIIYTNNQSSMAIASKRIYHHGTRHLDFKIHFFRSLIENNVIKLEYLQSTTLVADLLTKNLPSTKLEELIKIIFETSKLQNIKYGGMKEIDYIQETDNSSPMRN</sequence>
<proteinExistence type="predicted"/>
<dbReference type="PANTHER" id="PTHR11439">
    <property type="entry name" value="GAG-POL-RELATED RETROTRANSPOSON"/>
    <property type="match status" value="1"/>
</dbReference>
<comment type="caution">
    <text evidence="1">The sequence shown here is derived from an EMBL/GenBank/DDBJ whole genome shotgun (WGS) entry which is preliminary data.</text>
</comment>
<organism evidence="1 2">
    <name type="scientific">Austropuccinia psidii MF-1</name>
    <dbReference type="NCBI Taxonomy" id="1389203"/>
    <lineage>
        <taxon>Eukaryota</taxon>
        <taxon>Fungi</taxon>
        <taxon>Dikarya</taxon>
        <taxon>Basidiomycota</taxon>
        <taxon>Pucciniomycotina</taxon>
        <taxon>Pucciniomycetes</taxon>
        <taxon>Pucciniales</taxon>
        <taxon>Sphaerophragmiaceae</taxon>
        <taxon>Austropuccinia</taxon>
    </lineage>
</organism>
<dbReference type="CDD" id="cd09272">
    <property type="entry name" value="RNase_HI_RT_Ty1"/>
    <property type="match status" value="1"/>
</dbReference>
<dbReference type="EMBL" id="AVOT02011665">
    <property type="protein sequence ID" value="MBW0492602.1"/>
    <property type="molecule type" value="Genomic_DNA"/>
</dbReference>
<dbReference type="Proteomes" id="UP000765509">
    <property type="component" value="Unassembled WGS sequence"/>
</dbReference>
<dbReference type="AlphaFoldDB" id="A0A9Q3D2C9"/>
<dbReference type="OrthoDB" id="3344688at2759"/>
<gene>
    <name evidence="1" type="ORF">O181_032317</name>
</gene>
<reference evidence="1" key="1">
    <citation type="submission" date="2021-03" db="EMBL/GenBank/DDBJ databases">
        <title>Draft genome sequence of rust myrtle Austropuccinia psidii MF-1, a brazilian biotype.</title>
        <authorList>
            <person name="Quecine M.C."/>
            <person name="Pachon D.M.R."/>
            <person name="Bonatelli M.L."/>
            <person name="Correr F.H."/>
            <person name="Franceschini L.M."/>
            <person name="Leite T.F."/>
            <person name="Margarido G.R.A."/>
            <person name="Almeida C.A."/>
            <person name="Ferrarezi J.A."/>
            <person name="Labate C.A."/>
        </authorList>
    </citation>
    <scope>NUCLEOTIDE SEQUENCE</scope>
    <source>
        <strain evidence="1">MF-1</strain>
    </source>
</reference>
<keyword evidence="2" id="KW-1185">Reference proteome</keyword>
<evidence type="ECO:0000313" key="1">
    <source>
        <dbReference type="EMBL" id="MBW0492602.1"/>
    </source>
</evidence>
<protein>
    <recommendedName>
        <fullName evidence="3">Copia protein</fullName>
    </recommendedName>
</protein>
<accession>A0A9Q3D2C9</accession>
<evidence type="ECO:0008006" key="3">
    <source>
        <dbReference type="Google" id="ProtNLM"/>
    </source>
</evidence>
<evidence type="ECO:0000313" key="2">
    <source>
        <dbReference type="Proteomes" id="UP000765509"/>
    </source>
</evidence>
<name>A0A9Q3D2C9_9BASI</name>
<dbReference type="PANTHER" id="PTHR11439:SF483">
    <property type="entry name" value="PEPTIDE SYNTHASE GLIP-LIKE, PUTATIVE (AFU_ORTHOLOGUE AFUA_3G12920)-RELATED"/>
    <property type="match status" value="1"/>
</dbReference>